<keyword evidence="2" id="KW-0547">Nucleotide-binding</keyword>
<sequence length="298" mass="33145">MRTITEVQGLTKSFGDVTVVHDVSFTLEANKIYGLLGRNGAGKTTIMHMLTAQLFPTSGELLVFGEAPYENNRVLSKICFIKESQKYPDSFRVIDVIELCPSIFPNWNQELAGKLLNDFNLPLTRRIKKLSRGMLSSVGIVIGLASRAPLTIFDEPYLGLDAVARNLFYDRLIEDYAEHPRTIVLSTHLIDEVSQFLEHVIVIDGGRIILNEESDALRGRAYSVVGQREMVESFISGHTIINRQPLGGLLSATVLGNLTSHIREQAASLGLDLSTVSLQQLIVHLTKRKSDRKAVETR</sequence>
<evidence type="ECO:0000256" key="2">
    <source>
        <dbReference type="ARBA" id="ARBA00022741"/>
    </source>
</evidence>
<dbReference type="InterPro" id="IPR027417">
    <property type="entry name" value="P-loop_NTPase"/>
</dbReference>
<keyword evidence="1" id="KW-0813">Transport</keyword>
<evidence type="ECO:0000313" key="6">
    <source>
        <dbReference type="Proteomes" id="UP000316208"/>
    </source>
</evidence>
<dbReference type="InterPro" id="IPR051782">
    <property type="entry name" value="ABC_Transporter_VariousFunc"/>
</dbReference>
<dbReference type="Gene3D" id="3.40.50.300">
    <property type="entry name" value="P-loop containing nucleotide triphosphate hydrolases"/>
    <property type="match status" value="1"/>
</dbReference>
<accession>A0ABY3AQ21</accession>
<keyword evidence="3 5" id="KW-0067">ATP-binding</keyword>
<evidence type="ECO:0000313" key="5">
    <source>
        <dbReference type="EMBL" id="TQR44588.1"/>
    </source>
</evidence>
<dbReference type="PANTHER" id="PTHR42939:SF1">
    <property type="entry name" value="ABC TRANSPORTER ATP-BINDING PROTEIN ALBC-RELATED"/>
    <property type="match status" value="1"/>
</dbReference>
<dbReference type="EMBL" id="SADY01000004">
    <property type="protein sequence ID" value="TQR44588.1"/>
    <property type="molecule type" value="Genomic_DNA"/>
</dbReference>
<dbReference type="PANTHER" id="PTHR42939">
    <property type="entry name" value="ABC TRANSPORTER ATP-BINDING PROTEIN ALBC-RELATED"/>
    <property type="match status" value="1"/>
</dbReference>
<proteinExistence type="predicted"/>
<protein>
    <submittedName>
        <fullName evidence="5">ABC transporter ATP-binding protein</fullName>
    </submittedName>
</protein>
<reference evidence="5 6" key="1">
    <citation type="submission" date="2018-03" db="EMBL/GenBank/DDBJ databases">
        <title>Aerobic endospore-forming bacteria genome sequencing and assembly.</title>
        <authorList>
            <person name="Cavalcante D.A."/>
            <person name="Driks A."/>
            <person name="Putonti C."/>
            <person name="De-Souza M.T."/>
        </authorList>
    </citation>
    <scope>NUCLEOTIDE SEQUENCE [LARGE SCALE GENOMIC DNA]</scope>
    <source>
        <strain evidence="5 6">SDF0028</strain>
    </source>
</reference>
<evidence type="ECO:0000256" key="3">
    <source>
        <dbReference type="ARBA" id="ARBA00022840"/>
    </source>
</evidence>
<organism evidence="5 6">
    <name type="scientific">Paenibacillus popilliae</name>
    <name type="common">Bacillus popilliae</name>
    <dbReference type="NCBI Taxonomy" id="78057"/>
    <lineage>
        <taxon>Bacteria</taxon>
        <taxon>Bacillati</taxon>
        <taxon>Bacillota</taxon>
        <taxon>Bacilli</taxon>
        <taxon>Bacillales</taxon>
        <taxon>Paenibacillaceae</taxon>
        <taxon>Paenibacillus</taxon>
    </lineage>
</organism>
<dbReference type="Pfam" id="PF00005">
    <property type="entry name" value="ABC_tran"/>
    <property type="match status" value="1"/>
</dbReference>
<dbReference type="RefSeq" id="WP_142544680.1">
    <property type="nucleotide sequence ID" value="NZ_SADY01000004.1"/>
</dbReference>
<dbReference type="SMART" id="SM00382">
    <property type="entry name" value="AAA"/>
    <property type="match status" value="1"/>
</dbReference>
<comment type="caution">
    <text evidence="5">The sequence shown here is derived from an EMBL/GenBank/DDBJ whole genome shotgun (WGS) entry which is preliminary data.</text>
</comment>
<dbReference type="GO" id="GO:0005524">
    <property type="term" value="F:ATP binding"/>
    <property type="evidence" value="ECO:0007669"/>
    <property type="project" value="UniProtKB-KW"/>
</dbReference>
<dbReference type="InterPro" id="IPR003593">
    <property type="entry name" value="AAA+_ATPase"/>
</dbReference>
<name>A0ABY3AQ21_PAEPP</name>
<dbReference type="Proteomes" id="UP000316208">
    <property type="component" value="Unassembled WGS sequence"/>
</dbReference>
<keyword evidence="6" id="KW-1185">Reference proteome</keyword>
<evidence type="ECO:0000256" key="1">
    <source>
        <dbReference type="ARBA" id="ARBA00022448"/>
    </source>
</evidence>
<feature type="domain" description="ABC transporter" evidence="4">
    <location>
        <begin position="5"/>
        <end position="230"/>
    </location>
</feature>
<dbReference type="PROSITE" id="PS50893">
    <property type="entry name" value="ABC_TRANSPORTER_2"/>
    <property type="match status" value="1"/>
</dbReference>
<dbReference type="InterPro" id="IPR003439">
    <property type="entry name" value="ABC_transporter-like_ATP-bd"/>
</dbReference>
<dbReference type="CDD" id="cd03230">
    <property type="entry name" value="ABC_DR_subfamily_A"/>
    <property type="match status" value="1"/>
</dbReference>
<evidence type="ECO:0000259" key="4">
    <source>
        <dbReference type="PROSITE" id="PS50893"/>
    </source>
</evidence>
<dbReference type="SUPFAM" id="SSF52540">
    <property type="entry name" value="P-loop containing nucleoside triphosphate hydrolases"/>
    <property type="match status" value="1"/>
</dbReference>
<gene>
    <name evidence="5" type="ORF">C7Y44_15875</name>
</gene>